<evidence type="ECO:0000313" key="2">
    <source>
        <dbReference type="EMBL" id="GAW27242.1"/>
    </source>
</evidence>
<organism evidence="2">
    <name type="scientific">Rosellinia necatrix</name>
    <name type="common">White root-rot fungus</name>
    <dbReference type="NCBI Taxonomy" id="77044"/>
    <lineage>
        <taxon>Eukaryota</taxon>
        <taxon>Fungi</taxon>
        <taxon>Dikarya</taxon>
        <taxon>Ascomycota</taxon>
        <taxon>Pezizomycotina</taxon>
        <taxon>Sordariomycetes</taxon>
        <taxon>Xylariomycetidae</taxon>
        <taxon>Xylariales</taxon>
        <taxon>Xylariaceae</taxon>
        <taxon>Rosellinia</taxon>
    </lineage>
</organism>
<evidence type="ECO:0000256" key="1">
    <source>
        <dbReference type="SAM" id="MobiDB-lite"/>
    </source>
</evidence>
<dbReference type="Proteomes" id="UP000054516">
    <property type="component" value="Unassembled WGS sequence"/>
</dbReference>
<gene>
    <name evidence="2" type="ORF">SAMD00023353_9300070</name>
</gene>
<feature type="compositionally biased region" description="Low complexity" evidence="1">
    <location>
        <begin position="32"/>
        <end position="46"/>
    </location>
</feature>
<protein>
    <submittedName>
        <fullName evidence="2">Uncharacterized protein</fullName>
    </submittedName>
</protein>
<accession>A0A1S8ABE5</accession>
<name>A0A1S8ABE5_ROSNE</name>
<keyword evidence="3" id="KW-1185">Reference proteome</keyword>
<feature type="region of interest" description="Disordered" evidence="1">
    <location>
        <begin position="32"/>
        <end position="51"/>
    </location>
</feature>
<sequence length="82" mass="8936">MYVDGDPVVRSTPGHWRASRSGVALFPSRFSSPSPSSILTSASQPSRGPTIEHNMNRRQTTAQWAKAFTPFSAGSSQWPDSQ</sequence>
<reference evidence="2" key="1">
    <citation type="submission" date="2016-03" db="EMBL/GenBank/DDBJ databases">
        <title>Draft genome sequence of Rosellinia necatrix.</title>
        <authorList>
            <person name="Kanematsu S."/>
        </authorList>
    </citation>
    <scope>NUCLEOTIDE SEQUENCE [LARGE SCALE GENOMIC DNA]</scope>
    <source>
        <strain evidence="2">W97</strain>
    </source>
</reference>
<dbReference type="AlphaFoldDB" id="A0A1S8ABE5"/>
<evidence type="ECO:0000313" key="3">
    <source>
        <dbReference type="Proteomes" id="UP000054516"/>
    </source>
</evidence>
<proteinExistence type="predicted"/>
<dbReference type="EMBL" id="DF977538">
    <property type="protein sequence ID" value="GAW27242.1"/>
    <property type="molecule type" value="Genomic_DNA"/>
</dbReference>